<gene>
    <name evidence="1" type="ORF">UFOPK3124_01257</name>
</gene>
<name>A0A6J6ZWZ6_9ZZZZ</name>
<reference evidence="1" key="1">
    <citation type="submission" date="2020-05" db="EMBL/GenBank/DDBJ databases">
        <authorList>
            <person name="Chiriac C."/>
            <person name="Salcher M."/>
            <person name="Ghai R."/>
            <person name="Kavagutti S V."/>
        </authorList>
    </citation>
    <scope>NUCLEOTIDE SEQUENCE</scope>
</reference>
<evidence type="ECO:0000313" key="1">
    <source>
        <dbReference type="EMBL" id="CAB4824964.1"/>
    </source>
</evidence>
<dbReference type="InterPro" id="IPR050708">
    <property type="entry name" value="T6SS_VgrG/RHS"/>
</dbReference>
<dbReference type="PANTHER" id="PTHR32305:SF15">
    <property type="entry name" value="PROTEIN RHSA-RELATED"/>
    <property type="match status" value="1"/>
</dbReference>
<sequence>MTADESSRVFVYDAWNRLAAVRNSSNSPIVTYSIDALGRRIIEDRPNANTVDHLYYSTGWQVLEERRGGTSSGDIRRQYFWSIDYVDALTARVDYASGAVSATYHAQYDANWNITAIADATSGIVERYTYDPYGVVTVLYANWSVRGGSPYGWNYLHQGGRFDVDSNLYSFRHRDYSAPLGRWTSEDPLGFDAGDTNFYRYVGNSPGNWVDSNGLYVEWFSGIGDYFGDFMSNPWVLRGFGALQAGFGVVEVGGGFATGWTPLGAILVLHGGDNVVAGSRTVIAGQTCQTLTEGTVSLGLQQVGVSEGNADLIAGIGNGIGSAAVEARAISALKGFGSSGGRFISDWGFDVITLNYKKGIYEVISSQPIIGKSRGVHRYNANQSLLKELESDPCLNKYISQILGVEDVASQMKSGKSGKPLNPKRTEWHHPIDDPRNLYLLRRSVHRDPGIQGIIHEGNKGGYANYFTQ</sequence>
<dbReference type="EMBL" id="CAFAAY010000152">
    <property type="protein sequence ID" value="CAB4824964.1"/>
    <property type="molecule type" value="Genomic_DNA"/>
</dbReference>
<accession>A0A6J6ZWZ6</accession>
<proteinExistence type="predicted"/>
<dbReference type="PANTHER" id="PTHR32305">
    <property type="match status" value="1"/>
</dbReference>
<dbReference type="InterPro" id="IPR022385">
    <property type="entry name" value="Rhs_assc_core"/>
</dbReference>
<dbReference type="Gene3D" id="2.180.10.10">
    <property type="entry name" value="RHS repeat-associated core"/>
    <property type="match status" value="1"/>
</dbReference>
<protein>
    <submittedName>
        <fullName evidence="1">Unannotated protein</fullName>
    </submittedName>
</protein>
<dbReference type="NCBIfam" id="TIGR03696">
    <property type="entry name" value="Rhs_assc_core"/>
    <property type="match status" value="1"/>
</dbReference>
<dbReference type="AlphaFoldDB" id="A0A6J6ZWZ6"/>
<organism evidence="1">
    <name type="scientific">freshwater metagenome</name>
    <dbReference type="NCBI Taxonomy" id="449393"/>
    <lineage>
        <taxon>unclassified sequences</taxon>
        <taxon>metagenomes</taxon>
        <taxon>ecological metagenomes</taxon>
    </lineage>
</organism>